<dbReference type="AlphaFoldDB" id="A0AAD8A6B2"/>
<keyword evidence="2" id="KW-1185">Reference proteome</keyword>
<reference evidence="1" key="1">
    <citation type="journal article" date="2023" name="IScience">
        <title>Live-bearing cockroach genome reveals convergent evolutionary mechanisms linked to viviparity in insects and beyond.</title>
        <authorList>
            <person name="Fouks B."/>
            <person name="Harrison M.C."/>
            <person name="Mikhailova A.A."/>
            <person name="Marchal E."/>
            <person name="English S."/>
            <person name="Carruthers M."/>
            <person name="Jennings E.C."/>
            <person name="Chiamaka E.L."/>
            <person name="Frigard R.A."/>
            <person name="Pippel M."/>
            <person name="Attardo G.M."/>
            <person name="Benoit J.B."/>
            <person name="Bornberg-Bauer E."/>
            <person name="Tobe S.S."/>
        </authorList>
    </citation>
    <scope>NUCLEOTIDE SEQUENCE</scope>
    <source>
        <strain evidence="1">Stay&amp;Tobe</strain>
    </source>
</reference>
<sequence length="68" mass="7934">HFLSTLYTSFPLFTYVHHFQIEKTRKIPQSVNSSVRLYSDYYTFNAVIDKMTNLATLLLSGLRLYVIG</sequence>
<protein>
    <submittedName>
        <fullName evidence="1">Uncharacterized protein</fullName>
    </submittedName>
</protein>
<reference evidence="1" key="2">
    <citation type="submission" date="2023-05" db="EMBL/GenBank/DDBJ databases">
        <authorList>
            <person name="Fouks B."/>
        </authorList>
    </citation>
    <scope>NUCLEOTIDE SEQUENCE</scope>
    <source>
        <strain evidence="1">Stay&amp;Tobe</strain>
        <tissue evidence="1">Testes</tissue>
    </source>
</reference>
<evidence type="ECO:0000313" key="2">
    <source>
        <dbReference type="Proteomes" id="UP001233999"/>
    </source>
</evidence>
<accession>A0AAD8A6B2</accession>
<proteinExistence type="predicted"/>
<organism evidence="1 2">
    <name type="scientific">Diploptera punctata</name>
    <name type="common">Pacific beetle cockroach</name>
    <dbReference type="NCBI Taxonomy" id="6984"/>
    <lineage>
        <taxon>Eukaryota</taxon>
        <taxon>Metazoa</taxon>
        <taxon>Ecdysozoa</taxon>
        <taxon>Arthropoda</taxon>
        <taxon>Hexapoda</taxon>
        <taxon>Insecta</taxon>
        <taxon>Pterygota</taxon>
        <taxon>Neoptera</taxon>
        <taxon>Polyneoptera</taxon>
        <taxon>Dictyoptera</taxon>
        <taxon>Blattodea</taxon>
        <taxon>Blaberoidea</taxon>
        <taxon>Blaberidae</taxon>
        <taxon>Diplopterinae</taxon>
        <taxon>Diploptera</taxon>
    </lineage>
</organism>
<dbReference type="Proteomes" id="UP001233999">
    <property type="component" value="Unassembled WGS sequence"/>
</dbReference>
<feature type="non-terminal residue" evidence="1">
    <location>
        <position position="1"/>
    </location>
</feature>
<gene>
    <name evidence="1" type="ORF">L9F63_015763</name>
</gene>
<comment type="caution">
    <text evidence="1">The sequence shown here is derived from an EMBL/GenBank/DDBJ whole genome shotgun (WGS) entry which is preliminary data.</text>
</comment>
<dbReference type="EMBL" id="JASPKZ010003831">
    <property type="protein sequence ID" value="KAJ9592562.1"/>
    <property type="molecule type" value="Genomic_DNA"/>
</dbReference>
<evidence type="ECO:0000313" key="1">
    <source>
        <dbReference type="EMBL" id="KAJ9592562.1"/>
    </source>
</evidence>
<feature type="non-terminal residue" evidence="1">
    <location>
        <position position="68"/>
    </location>
</feature>
<name>A0AAD8A6B2_DIPPU</name>